<feature type="transmembrane region" description="Helical" evidence="1">
    <location>
        <begin position="24"/>
        <end position="50"/>
    </location>
</feature>
<protein>
    <submittedName>
        <fullName evidence="4">Membrane protein</fullName>
    </submittedName>
</protein>
<evidence type="ECO:0000313" key="5">
    <source>
        <dbReference type="Proteomes" id="UP001242480"/>
    </source>
</evidence>
<dbReference type="RefSeq" id="WP_307277151.1">
    <property type="nucleotide sequence ID" value="NZ_JAUSVX010000009.1"/>
</dbReference>
<name>A0ABU0JBI3_9HYPH</name>
<dbReference type="Pfam" id="PF09977">
    <property type="entry name" value="Tad_C"/>
    <property type="match status" value="1"/>
</dbReference>
<organism evidence="4 5">
    <name type="scientific">Labrys wisconsinensis</name>
    <dbReference type="NCBI Taxonomy" id="425677"/>
    <lineage>
        <taxon>Bacteria</taxon>
        <taxon>Pseudomonadati</taxon>
        <taxon>Pseudomonadota</taxon>
        <taxon>Alphaproteobacteria</taxon>
        <taxon>Hyphomicrobiales</taxon>
        <taxon>Xanthobacteraceae</taxon>
        <taxon>Labrys</taxon>
    </lineage>
</organism>
<evidence type="ECO:0000259" key="2">
    <source>
        <dbReference type="Pfam" id="PF09977"/>
    </source>
</evidence>
<keyword evidence="1" id="KW-0812">Transmembrane</keyword>
<feature type="domain" description="DUF2134" evidence="2">
    <location>
        <begin position="70"/>
        <end position="148"/>
    </location>
</feature>
<keyword evidence="1" id="KW-0472">Membrane</keyword>
<proteinExistence type="predicted"/>
<keyword evidence="1" id="KW-1133">Transmembrane helix</keyword>
<dbReference type="EMBL" id="JAUSVX010000009">
    <property type="protein sequence ID" value="MDQ0471640.1"/>
    <property type="molecule type" value="Genomic_DNA"/>
</dbReference>
<evidence type="ECO:0000313" key="4">
    <source>
        <dbReference type="EMBL" id="MDQ0471640.1"/>
    </source>
</evidence>
<sequence>MTHLLRRLAGPTARRFARDERGSILILSAIFMVVCIACGAVVVDLASFYLAKRQLQAGADLAAIAAIRSPSRATAAVSQTVASNGLPTTTTSTLVWGTYDSTQPIAQRFSPLSSNAGANAAQITLQRDVPMIFGRAYSPSGSVHLTAIGVAALSNEATISIGSRLLSLNGGVLNSMLSSLTGSSISLQLVDYNSLASANIDLLKTLSALGSNINLTAGTYNQILNSNVTVGQLANAIVTANPGLSLAAQLALSTLGYQAGTTAKVTLAQTINLGSIGNAAIGGASNVISVGVLNLIQESLLASNGQNQLAFNLGATIPGLLNTTVTMTVGERPQWLSTGPVGTMVRTAQIRLLVKATVGGTAGALLGLQIQVPVYIEVATAQATIASMTCDVTQANGGATVTVAAQSGVAKAWIANIPASQMTNFTSDPAATPANLVTVSLLSGAVALNIGAYAYVVVGSPANKNVTFTSADITAGTIQTITSTGLIGSLVTSLLGNLQLTPSLTVLGLDPLGLLAAAAQLLVQPILQTLTQTLATLISPVDGLVSNVLQTLGLGLGQADLQLLAANCGQARLVM</sequence>
<evidence type="ECO:0000256" key="1">
    <source>
        <dbReference type="SAM" id="Phobius"/>
    </source>
</evidence>
<gene>
    <name evidence="4" type="ORF">QO011_004665</name>
</gene>
<keyword evidence="5" id="KW-1185">Reference proteome</keyword>
<dbReference type="Proteomes" id="UP001242480">
    <property type="component" value="Unassembled WGS sequence"/>
</dbReference>
<dbReference type="InterPro" id="IPR028087">
    <property type="entry name" value="Tad_N"/>
</dbReference>
<dbReference type="Pfam" id="PF13400">
    <property type="entry name" value="Tad"/>
    <property type="match status" value="1"/>
</dbReference>
<comment type="caution">
    <text evidence="4">The sequence shown here is derived from an EMBL/GenBank/DDBJ whole genome shotgun (WGS) entry which is preliminary data.</text>
</comment>
<evidence type="ECO:0000259" key="3">
    <source>
        <dbReference type="Pfam" id="PF13400"/>
    </source>
</evidence>
<accession>A0ABU0JBI3</accession>
<feature type="domain" description="Putative Flp pilus-assembly TadG-like N-terminal" evidence="3">
    <location>
        <begin position="22"/>
        <end position="66"/>
    </location>
</feature>
<reference evidence="4 5" key="1">
    <citation type="submission" date="2023-07" db="EMBL/GenBank/DDBJ databases">
        <title>Genomic Encyclopedia of Type Strains, Phase IV (KMG-IV): sequencing the most valuable type-strain genomes for metagenomic binning, comparative biology and taxonomic classification.</title>
        <authorList>
            <person name="Goeker M."/>
        </authorList>
    </citation>
    <scope>NUCLEOTIDE SEQUENCE [LARGE SCALE GENOMIC DNA]</scope>
    <source>
        <strain evidence="4 5">DSM 19619</strain>
    </source>
</reference>
<dbReference type="InterPro" id="IPR018705">
    <property type="entry name" value="DUF2134_membrane"/>
</dbReference>